<keyword evidence="7" id="KW-0413">Isomerase</keyword>
<dbReference type="RefSeq" id="WP_171835860.1">
    <property type="nucleotide sequence ID" value="NZ_CP053708.1"/>
</dbReference>
<dbReference type="PANTHER" id="PTHR11070">
    <property type="entry name" value="UVRD / RECB / PCRA DNA HELICASE FAMILY MEMBER"/>
    <property type="match status" value="1"/>
</dbReference>
<dbReference type="SUPFAM" id="SSF52540">
    <property type="entry name" value="P-loop containing nucleoside triphosphate hydrolases"/>
    <property type="match status" value="1"/>
</dbReference>
<keyword evidence="6" id="KW-0238">DNA-binding</keyword>
<evidence type="ECO:0000256" key="2">
    <source>
        <dbReference type="ARBA" id="ARBA00022741"/>
    </source>
</evidence>
<dbReference type="CDD" id="cd17932">
    <property type="entry name" value="DEXQc_UvrD"/>
    <property type="match status" value="1"/>
</dbReference>
<dbReference type="InterPro" id="IPR014016">
    <property type="entry name" value="UvrD-like_ATP-bd"/>
</dbReference>
<dbReference type="Pfam" id="PF13361">
    <property type="entry name" value="UvrD_C"/>
    <property type="match status" value="2"/>
</dbReference>
<dbReference type="GO" id="GO:0000725">
    <property type="term" value="P:recombinational repair"/>
    <property type="evidence" value="ECO:0007669"/>
    <property type="project" value="TreeGrafter"/>
</dbReference>
<dbReference type="EC" id="5.6.2.4" evidence="9"/>
<accession>A0A6M8HPB3</accession>
<evidence type="ECO:0000256" key="8">
    <source>
        <dbReference type="ARBA" id="ARBA00034617"/>
    </source>
</evidence>
<dbReference type="GO" id="GO:0043138">
    <property type="term" value="F:3'-5' DNA helicase activity"/>
    <property type="evidence" value="ECO:0007669"/>
    <property type="project" value="UniProtKB-EC"/>
</dbReference>
<feature type="binding site" evidence="12">
    <location>
        <begin position="52"/>
        <end position="59"/>
    </location>
    <ligand>
        <name>ATP</name>
        <dbReference type="ChEBI" id="CHEBI:30616"/>
    </ligand>
</feature>
<organism evidence="16 17">
    <name type="scientific">Lichenicola cladoniae</name>
    <dbReference type="NCBI Taxonomy" id="1484109"/>
    <lineage>
        <taxon>Bacteria</taxon>
        <taxon>Pseudomonadati</taxon>
        <taxon>Pseudomonadota</taxon>
        <taxon>Alphaproteobacteria</taxon>
        <taxon>Acetobacterales</taxon>
        <taxon>Acetobacteraceae</taxon>
        <taxon>Lichenicola</taxon>
    </lineage>
</organism>
<evidence type="ECO:0000256" key="7">
    <source>
        <dbReference type="ARBA" id="ARBA00023235"/>
    </source>
</evidence>
<gene>
    <name evidence="16" type="ORF">HN018_09150</name>
</gene>
<dbReference type="InterPro" id="IPR027417">
    <property type="entry name" value="P-loop_NTPase"/>
</dbReference>
<proteinExistence type="inferred from homology"/>
<feature type="domain" description="UvrD-like helicase C-terminal" evidence="15">
    <location>
        <begin position="315"/>
        <end position="595"/>
    </location>
</feature>
<dbReference type="Pfam" id="PF00580">
    <property type="entry name" value="UvrD-helicase"/>
    <property type="match status" value="1"/>
</dbReference>
<sequence>MPATPTSAELHPGQGDDAAIRRGVPVTRDHLASLNDDQRRAATAPAPQLLLAGAGTGKTETLARRVADLILNGGEQPDRLLCITFTAKAAGEMRLRLASVLAPDQMPRWVGTFHAAMARLLMEDGAGLPCLARGFSILSPGDARSLLMQVAGVTDIKDGSQLQEAVSLLRNALATTEGKRPRSAALLGCDPEILERATALVPAYRAALADREVVDFDDLIVLPVLGMRADPALADRWSGRWSEILVDEYQDTNLAQHALVRLLAGDRRRVFAVGDDLQAIYGWRGADVAHIRNFASDYRMPGDPLRLEINYRSSPTILRAANAVGANDREAMRKTLRPADPARPAGVSIAIREVATAEQEGRGAVGWVQALRKAQADLAWRDCAILVRAGFVSEPIVKALQEAGIPVRLVSERQPDAPKEVLAVIAWLRLAMSRSIGEGETQEQWQAVADDAFRRCCAFPARGIGGSLFRRLRDHATDRGIALAASVGSVEASDAERDRLLAVLAIARRIGDAIAGKRLGVPASLRLAAEYSGIQDRLRDDGQGRLTQAWTACLQAAAGAGSVRSYCDSAGLDDVPGETEVPDAVQVMTLHRAKGLEFDHVLLAGLEEGVWPNWQAEKRDAVPEERRLFYVGITRARHSLRLSWVRQRRSWDAKPSRFLDEIPRSLLESAAPAFASSKRADHGAPARMAAPPTQAETDRLVAAFMARRTAASAGPQ</sequence>
<dbReference type="InterPro" id="IPR000212">
    <property type="entry name" value="DNA_helicase_UvrD/REP"/>
</dbReference>
<dbReference type="EMBL" id="CP053708">
    <property type="protein sequence ID" value="QKE90188.1"/>
    <property type="molecule type" value="Genomic_DNA"/>
</dbReference>
<dbReference type="GO" id="GO:0016787">
    <property type="term" value="F:hydrolase activity"/>
    <property type="evidence" value="ECO:0007669"/>
    <property type="project" value="UniProtKB-UniRule"/>
</dbReference>
<protein>
    <recommendedName>
        <fullName evidence="9">DNA 3'-5' helicase</fullName>
        <ecNumber evidence="9">5.6.2.4</ecNumber>
    </recommendedName>
    <alternativeName>
        <fullName evidence="10">DNA 3'-5' helicase II</fullName>
    </alternativeName>
</protein>
<evidence type="ECO:0000256" key="6">
    <source>
        <dbReference type="ARBA" id="ARBA00023125"/>
    </source>
</evidence>
<comment type="similarity">
    <text evidence="1">Belongs to the helicase family. UvrD subfamily.</text>
</comment>
<dbReference type="Gene3D" id="1.10.10.160">
    <property type="match status" value="1"/>
</dbReference>
<evidence type="ECO:0000256" key="5">
    <source>
        <dbReference type="ARBA" id="ARBA00022840"/>
    </source>
</evidence>
<dbReference type="InterPro" id="IPR013986">
    <property type="entry name" value="DExx_box_DNA_helicase_dom_sf"/>
</dbReference>
<evidence type="ECO:0000256" key="11">
    <source>
        <dbReference type="ARBA" id="ARBA00048988"/>
    </source>
</evidence>
<keyword evidence="3 12" id="KW-0378">Hydrolase</keyword>
<dbReference type="PANTHER" id="PTHR11070:SF2">
    <property type="entry name" value="ATP-DEPENDENT DNA HELICASE SRS2"/>
    <property type="match status" value="1"/>
</dbReference>
<keyword evidence="17" id="KW-1185">Reference proteome</keyword>
<evidence type="ECO:0000259" key="15">
    <source>
        <dbReference type="PROSITE" id="PS51217"/>
    </source>
</evidence>
<evidence type="ECO:0000256" key="13">
    <source>
        <dbReference type="SAM" id="MobiDB-lite"/>
    </source>
</evidence>
<name>A0A6M8HPB3_9PROT</name>
<dbReference type="Proteomes" id="UP000500767">
    <property type="component" value="Chromosome"/>
</dbReference>
<evidence type="ECO:0000259" key="14">
    <source>
        <dbReference type="PROSITE" id="PS51198"/>
    </source>
</evidence>
<keyword evidence="4 12" id="KW-0347">Helicase</keyword>
<dbReference type="Gene3D" id="1.10.486.10">
    <property type="entry name" value="PCRA, domain 4"/>
    <property type="match status" value="1"/>
</dbReference>
<evidence type="ECO:0000256" key="12">
    <source>
        <dbReference type="PROSITE-ProRule" id="PRU00560"/>
    </source>
</evidence>
<evidence type="ECO:0000256" key="9">
    <source>
        <dbReference type="ARBA" id="ARBA00034808"/>
    </source>
</evidence>
<dbReference type="KEGG" id="lck:HN018_09150"/>
<dbReference type="GO" id="GO:0005524">
    <property type="term" value="F:ATP binding"/>
    <property type="evidence" value="ECO:0007669"/>
    <property type="project" value="UniProtKB-UniRule"/>
</dbReference>
<dbReference type="Gene3D" id="3.40.50.300">
    <property type="entry name" value="P-loop containing nucleotide triphosphate hydrolases"/>
    <property type="match status" value="2"/>
</dbReference>
<keyword evidence="2 12" id="KW-0547">Nucleotide-binding</keyword>
<evidence type="ECO:0000256" key="1">
    <source>
        <dbReference type="ARBA" id="ARBA00009922"/>
    </source>
</evidence>
<keyword evidence="5 12" id="KW-0067">ATP-binding</keyword>
<dbReference type="GO" id="GO:0003677">
    <property type="term" value="F:DNA binding"/>
    <property type="evidence" value="ECO:0007669"/>
    <property type="project" value="UniProtKB-KW"/>
</dbReference>
<dbReference type="InterPro" id="IPR014017">
    <property type="entry name" value="DNA_helicase_UvrD-like_C"/>
</dbReference>
<evidence type="ECO:0000256" key="3">
    <source>
        <dbReference type="ARBA" id="ARBA00022801"/>
    </source>
</evidence>
<evidence type="ECO:0000313" key="17">
    <source>
        <dbReference type="Proteomes" id="UP000500767"/>
    </source>
</evidence>
<reference evidence="16 17" key="1">
    <citation type="journal article" date="2014" name="World J. Microbiol. Biotechnol.">
        <title>Biodiversity and physiological characteristics of Antarctic and Arctic lichens-associated bacteria.</title>
        <authorList>
            <person name="Lee Y.M."/>
            <person name="Kim E.H."/>
            <person name="Lee H.K."/>
            <person name="Hong S.G."/>
        </authorList>
    </citation>
    <scope>NUCLEOTIDE SEQUENCE [LARGE SCALE GENOMIC DNA]</scope>
    <source>
        <strain evidence="16 17">PAMC 26569</strain>
    </source>
</reference>
<evidence type="ECO:0000256" key="4">
    <source>
        <dbReference type="ARBA" id="ARBA00022806"/>
    </source>
</evidence>
<dbReference type="PROSITE" id="PS51217">
    <property type="entry name" value="UVRD_HELICASE_CTER"/>
    <property type="match status" value="1"/>
</dbReference>
<dbReference type="AlphaFoldDB" id="A0A6M8HPB3"/>
<feature type="region of interest" description="Disordered" evidence="13">
    <location>
        <begin position="1"/>
        <end position="21"/>
    </location>
</feature>
<feature type="domain" description="UvrD-like helicase ATP-binding" evidence="14">
    <location>
        <begin position="31"/>
        <end position="314"/>
    </location>
</feature>
<evidence type="ECO:0000313" key="16">
    <source>
        <dbReference type="EMBL" id="QKE90188.1"/>
    </source>
</evidence>
<comment type="catalytic activity">
    <reaction evidence="11">
        <text>ATP + H2O = ADP + phosphate + H(+)</text>
        <dbReference type="Rhea" id="RHEA:13065"/>
        <dbReference type="ChEBI" id="CHEBI:15377"/>
        <dbReference type="ChEBI" id="CHEBI:15378"/>
        <dbReference type="ChEBI" id="CHEBI:30616"/>
        <dbReference type="ChEBI" id="CHEBI:43474"/>
        <dbReference type="ChEBI" id="CHEBI:456216"/>
        <dbReference type="EC" id="5.6.2.4"/>
    </reaction>
</comment>
<evidence type="ECO:0000256" key="10">
    <source>
        <dbReference type="ARBA" id="ARBA00034923"/>
    </source>
</evidence>
<comment type="catalytic activity">
    <reaction evidence="8">
        <text>Couples ATP hydrolysis with the unwinding of duplex DNA by translocating in the 3'-5' direction.</text>
        <dbReference type="EC" id="5.6.2.4"/>
    </reaction>
</comment>
<dbReference type="PROSITE" id="PS51198">
    <property type="entry name" value="UVRD_HELICASE_ATP_BIND"/>
    <property type="match status" value="1"/>
</dbReference>